<keyword evidence="5 7" id="KW-0408">Iron</keyword>
<dbReference type="CDD" id="cd11041">
    <property type="entry name" value="CYP503A1-like"/>
    <property type="match status" value="1"/>
</dbReference>
<dbReference type="GO" id="GO:0005506">
    <property type="term" value="F:iron ion binding"/>
    <property type="evidence" value="ECO:0007669"/>
    <property type="project" value="InterPro"/>
</dbReference>
<evidence type="ECO:0000313" key="10">
    <source>
        <dbReference type="Proteomes" id="UP000247233"/>
    </source>
</evidence>
<dbReference type="PRINTS" id="PR00463">
    <property type="entry name" value="EP450I"/>
</dbReference>
<feature type="binding site" description="axial binding residue" evidence="7">
    <location>
        <position position="452"/>
    </location>
    <ligand>
        <name>heme</name>
        <dbReference type="ChEBI" id="CHEBI:30413"/>
    </ligand>
    <ligandPart>
        <name>Fe</name>
        <dbReference type="ChEBI" id="CHEBI:18248"/>
    </ligandPart>
</feature>
<feature type="chain" id="PRO_5016307932" evidence="8">
    <location>
        <begin position="17"/>
        <end position="511"/>
    </location>
</feature>
<comment type="caution">
    <text evidence="9">The sequence shown here is derived from an EMBL/GenBank/DDBJ whole genome shotgun (WGS) entry which is preliminary data.</text>
</comment>
<feature type="signal peptide" evidence="8">
    <location>
        <begin position="1"/>
        <end position="16"/>
    </location>
</feature>
<sequence length="511" mass="57542">MFAFLLLLKFWTRKSALERLGIPTVGGSRQHTKDFERLVEEGYYKVRLSRVGQFFPISSHHSDRVLSTEQQYPHSPYAIKTQGLEYVVFPPEAFDEIKKLPPHIASAQDFFVKTYFGHYTTAGTETPALLKAISVDLARSMPLTVASRQEDAKAAADDVLGFCPEWKEVSLFPAVTRMIAMTNACSLVGRSLARSEGWIGLVSRFPFEVMAGTFAISVFPRFLQPVLAPLIFLPALVTKWRMKWSLRGVVQRDMQEYQSTSDKKMLLTLKEDGKVPFTAALMTRYKPSEATLSQLLHDYVTVSFESTPSSTAALYLILMELATRPQLVEVLRQELNEVMVDGMLPRTHLAELRKMDSVMRESARANPFSLLALYRLLRVPTKLSTGPTLPAGTLICVDVHHIHTSEDRWTKPQDFDGLRFHEIRKTPGKENTYQFVSTGADSPGWGDGAMACPGRMFANSTLKIALAHLIMHYDFRFADGEGKPIKTSLPNGSWNPGLKVRVLFKSRKWDA</sequence>
<dbReference type="GO" id="GO:0016705">
    <property type="term" value="F:oxidoreductase activity, acting on paired donors, with incorporation or reduction of molecular oxygen"/>
    <property type="evidence" value="ECO:0007669"/>
    <property type="project" value="InterPro"/>
</dbReference>
<gene>
    <name evidence="9" type="ORF">BO70DRAFT_337000</name>
</gene>
<dbReference type="SUPFAM" id="SSF48264">
    <property type="entry name" value="Cytochrome P450"/>
    <property type="match status" value="1"/>
</dbReference>
<evidence type="ECO:0000256" key="4">
    <source>
        <dbReference type="ARBA" id="ARBA00023002"/>
    </source>
</evidence>
<dbReference type="AlphaFoldDB" id="A0A317W7N0"/>
<evidence type="ECO:0000256" key="2">
    <source>
        <dbReference type="ARBA" id="ARBA00010617"/>
    </source>
</evidence>
<evidence type="ECO:0000256" key="1">
    <source>
        <dbReference type="ARBA" id="ARBA00001971"/>
    </source>
</evidence>
<evidence type="ECO:0000256" key="6">
    <source>
        <dbReference type="ARBA" id="ARBA00023033"/>
    </source>
</evidence>
<organism evidence="9 10">
    <name type="scientific">Aspergillus heteromorphus CBS 117.55</name>
    <dbReference type="NCBI Taxonomy" id="1448321"/>
    <lineage>
        <taxon>Eukaryota</taxon>
        <taxon>Fungi</taxon>
        <taxon>Dikarya</taxon>
        <taxon>Ascomycota</taxon>
        <taxon>Pezizomycotina</taxon>
        <taxon>Eurotiomycetes</taxon>
        <taxon>Eurotiomycetidae</taxon>
        <taxon>Eurotiales</taxon>
        <taxon>Aspergillaceae</taxon>
        <taxon>Aspergillus</taxon>
        <taxon>Aspergillus subgen. Circumdati</taxon>
    </lineage>
</organism>
<dbReference type="OrthoDB" id="1844152at2759"/>
<keyword evidence="6" id="KW-0503">Monooxygenase</keyword>
<evidence type="ECO:0000313" key="9">
    <source>
        <dbReference type="EMBL" id="PWY81895.1"/>
    </source>
</evidence>
<evidence type="ECO:0000256" key="5">
    <source>
        <dbReference type="ARBA" id="ARBA00023004"/>
    </source>
</evidence>
<dbReference type="EMBL" id="MSFL01000013">
    <property type="protein sequence ID" value="PWY81895.1"/>
    <property type="molecule type" value="Genomic_DNA"/>
</dbReference>
<dbReference type="Gene3D" id="1.10.630.10">
    <property type="entry name" value="Cytochrome P450"/>
    <property type="match status" value="1"/>
</dbReference>
<evidence type="ECO:0000256" key="3">
    <source>
        <dbReference type="ARBA" id="ARBA00022723"/>
    </source>
</evidence>
<comment type="cofactor">
    <cofactor evidence="1 7">
        <name>heme</name>
        <dbReference type="ChEBI" id="CHEBI:30413"/>
    </cofactor>
</comment>
<dbReference type="RefSeq" id="XP_025399160.1">
    <property type="nucleotide sequence ID" value="XM_025541132.1"/>
</dbReference>
<dbReference type="Proteomes" id="UP000247233">
    <property type="component" value="Unassembled WGS sequence"/>
</dbReference>
<protein>
    <submittedName>
        <fullName evidence="9">Cytochrome P450 oxidoreductase GliF</fullName>
    </submittedName>
</protein>
<evidence type="ECO:0000256" key="8">
    <source>
        <dbReference type="SAM" id="SignalP"/>
    </source>
</evidence>
<dbReference type="PANTHER" id="PTHR46206">
    <property type="entry name" value="CYTOCHROME P450"/>
    <property type="match status" value="1"/>
</dbReference>
<dbReference type="GeneID" id="37063369"/>
<dbReference type="InterPro" id="IPR002401">
    <property type="entry name" value="Cyt_P450_E_grp-I"/>
</dbReference>
<accession>A0A317W7N0</accession>
<keyword evidence="4" id="KW-0560">Oxidoreductase</keyword>
<evidence type="ECO:0000256" key="7">
    <source>
        <dbReference type="PIRSR" id="PIRSR602401-1"/>
    </source>
</evidence>
<proteinExistence type="inferred from homology"/>
<keyword evidence="8" id="KW-0732">Signal</keyword>
<dbReference type="GO" id="GO:0004497">
    <property type="term" value="F:monooxygenase activity"/>
    <property type="evidence" value="ECO:0007669"/>
    <property type="project" value="UniProtKB-KW"/>
</dbReference>
<dbReference type="InterPro" id="IPR036396">
    <property type="entry name" value="Cyt_P450_sf"/>
</dbReference>
<keyword evidence="3 7" id="KW-0479">Metal-binding</keyword>
<comment type="similarity">
    <text evidence="2">Belongs to the cytochrome P450 family.</text>
</comment>
<dbReference type="VEuPathDB" id="FungiDB:BO70DRAFT_337000"/>
<keyword evidence="10" id="KW-1185">Reference proteome</keyword>
<dbReference type="GO" id="GO:0019748">
    <property type="term" value="P:secondary metabolic process"/>
    <property type="evidence" value="ECO:0007669"/>
    <property type="project" value="UniProtKB-ARBA"/>
</dbReference>
<dbReference type="InterPro" id="IPR001128">
    <property type="entry name" value="Cyt_P450"/>
</dbReference>
<name>A0A317W7N0_9EURO</name>
<dbReference type="Pfam" id="PF00067">
    <property type="entry name" value="p450"/>
    <property type="match status" value="1"/>
</dbReference>
<dbReference type="GO" id="GO:0020037">
    <property type="term" value="F:heme binding"/>
    <property type="evidence" value="ECO:0007669"/>
    <property type="project" value="InterPro"/>
</dbReference>
<dbReference type="PANTHER" id="PTHR46206:SF6">
    <property type="entry name" value="CYTOCHROME P450 MONOOXYGENASE AN1598-RELATED"/>
    <property type="match status" value="1"/>
</dbReference>
<dbReference type="STRING" id="1448321.A0A317W7N0"/>
<reference evidence="9 10" key="1">
    <citation type="submission" date="2016-12" db="EMBL/GenBank/DDBJ databases">
        <title>The genomes of Aspergillus section Nigri reveals drivers in fungal speciation.</title>
        <authorList>
            <consortium name="DOE Joint Genome Institute"/>
            <person name="Vesth T.C."/>
            <person name="Nybo J."/>
            <person name="Theobald S."/>
            <person name="Brandl J."/>
            <person name="Frisvad J.C."/>
            <person name="Nielsen K.F."/>
            <person name="Lyhne E.K."/>
            <person name="Kogle M.E."/>
            <person name="Kuo A."/>
            <person name="Riley R."/>
            <person name="Clum A."/>
            <person name="Nolan M."/>
            <person name="Lipzen A."/>
            <person name="Salamov A."/>
            <person name="Henrissat B."/>
            <person name="Wiebenga A."/>
            <person name="De Vries R.P."/>
            <person name="Grigoriev I.V."/>
            <person name="Mortensen U.H."/>
            <person name="Andersen M.R."/>
            <person name="Baker S.E."/>
        </authorList>
    </citation>
    <scope>NUCLEOTIDE SEQUENCE [LARGE SCALE GENOMIC DNA]</scope>
    <source>
        <strain evidence="9 10">CBS 117.55</strain>
    </source>
</reference>
<keyword evidence="7" id="KW-0349">Heme</keyword>